<accession>C4WQB5</accession>
<evidence type="ECO:0000313" key="1">
    <source>
        <dbReference type="EMBL" id="EEQ94456.1"/>
    </source>
</evidence>
<organism evidence="1 2">
    <name type="scientific">Brucella intermedia LMG 3301</name>
    <dbReference type="NCBI Taxonomy" id="641118"/>
    <lineage>
        <taxon>Bacteria</taxon>
        <taxon>Pseudomonadati</taxon>
        <taxon>Pseudomonadota</taxon>
        <taxon>Alphaproteobacteria</taxon>
        <taxon>Hyphomicrobiales</taxon>
        <taxon>Brucellaceae</taxon>
        <taxon>Brucella/Ochrobactrum group</taxon>
        <taxon>Brucella</taxon>
    </lineage>
</organism>
<dbReference type="AlphaFoldDB" id="C4WQB5"/>
<sequence>MGSWVPSVRIYPPSQNETIAASAKPDEHEEKKLCPQACSSCTRLPEHAACAARLKVQF</sequence>
<dbReference type="RefSeq" id="WP_006469810.1">
    <property type="nucleotide sequence ID" value="NZ_ACQA01000002.1"/>
</dbReference>
<gene>
    <name evidence="1" type="ORF">OINT_2001686</name>
</gene>
<protein>
    <submittedName>
        <fullName evidence="1">Uncharacterized protein</fullName>
    </submittedName>
</protein>
<reference evidence="1 2" key="1">
    <citation type="submission" date="2009-05" db="EMBL/GenBank/DDBJ databases">
        <authorList>
            <person name="Setubal J.C."/>
            <person name="Boyle S."/>
            <person name="Crasta O.R."/>
            <person name="Gillespie J.J."/>
            <person name="Kenyon R.W."/>
            <person name="Lu J."/>
            <person name="Mane S."/>
            <person name="Nagrani S."/>
            <person name="Shallom J.M."/>
            <person name="Shallom S."/>
            <person name="Shukla M."/>
            <person name="Snyder E.E."/>
            <person name="Sobral B.W."/>
            <person name="Wattam A.R."/>
            <person name="Will R."/>
            <person name="Williams K."/>
            <person name="Yoo H."/>
            <person name="Munk C."/>
            <person name="Tapia R."/>
            <person name="Green L."/>
            <person name="Rogers Y."/>
            <person name="Detter J.C."/>
            <person name="Bruce D."/>
            <person name="Brettin T.S."/>
            <person name="Tsolis R."/>
        </authorList>
    </citation>
    <scope>NUCLEOTIDE SEQUENCE [LARGE SCALE GENOMIC DNA]</scope>
    <source>
        <strain evidence="1 2">LMG 3301</strain>
    </source>
</reference>
<proteinExistence type="predicted"/>
<evidence type="ECO:0000313" key="2">
    <source>
        <dbReference type="Proteomes" id="UP000004386"/>
    </source>
</evidence>
<dbReference type="HOGENOM" id="CLU_2974912_0_0_5"/>
<dbReference type="EMBL" id="ACQA01000002">
    <property type="protein sequence ID" value="EEQ94456.1"/>
    <property type="molecule type" value="Genomic_DNA"/>
</dbReference>
<name>C4WQB5_9HYPH</name>
<comment type="caution">
    <text evidence="1">The sequence shown here is derived from an EMBL/GenBank/DDBJ whole genome shotgun (WGS) entry which is preliminary data.</text>
</comment>
<dbReference type="Proteomes" id="UP000004386">
    <property type="component" value="Unassembled WGS sequence"/>
</dbReference>